<evidence type="ECO:0000256" key="13">
    <source>
        <dbReference type="ARBA" id="ARBA00043906"/>
    </source>
</evidence>
<dbReference type="EMBL" id="ABJB010826204">
    <property type="status" value="NOT_ANNOTATED_CDS"/>
    <property type="molecule type" value="Genomic_DNA"/>
</dbReference>
<dbReference type="GO" id="GO:0005506">
    <property type="term" value="F:iron ion binding"/>
    <property type="evidence" value="ECO:0007669"/>
    <property type="project" value="InterPro"/>
</dbReference>
<dbReference type="GO" id="GO:0020037">
    <property type="term" value="F:heme binding"/>
    <property type="evidence" value="ECO:0007669"/>
    <property type="project" value="InterPro"/>
</dbReference>
<keyword evidence="19" id="KW-1185">Reference proteome</keyword>
<protein>
    <submittedName>
        <fullName evidence="17 18">Cytochrome P450, putative</fullName>
        <ecNumber evidence="17">1.14.13.67</ecNumber>
    </submittedName>
</protein>
<keyword evidence="6 14" id="KW-0479">Metal-binding</keyword>
<dbReference type="InterPro" id="IPR036396">
    <property type="entry name" value="Cyt_P450_sf"/>
</dbReference>
<dbReference type="PROSITE" id="PS00086">
    <property type="entry name" value="CYTOCHROME_P450"/>
    <property type="match status" value="1"/>
</dbReference>
<evidence type="ECO:0000256" key="6">
    <source>
        <dbReference type="ARBA" id="ARBA00022723"/>
    </source>
</evidence>
<dbReference type="OrthoDB" id="1656796at2759"/>
<dbReference type="PRINTS" id="PR00463">
    <property type="entry name" value="EP450I"/>
</dbReference>
<evidence type="ECO:0000256" key="16">
    <source>
        <dbReference type="SAM" id="Phobius"/>
    </source>
</evidence>
<keyword evidence="11 15" id="KW-0503">Monooxygenase</keyword>
<feature type="binding site" description="axial binding residue" evidence="14">
    <location>
        <position position="449"/>
    </location>
    <ligand>
        <name>heme</name>
        <dbReference type="ChEBI" id="CHEBI:30413"/>
    </ligand>
    <ligandPart>
        <name>Fe</name>
        <dbReference type="ChEBI" id="CHEBI:18248"/>
    </ligandPart>
</feature>
<dbReference type="InterPro" id="IPR017972">
    <property type="entry name" value="Cyt_P450_CS"/>
</dbReference>
<evidence type="ECO:0000256" key="11">
    <source>
        <dbReference type="ARBA" id="ARBA00023033"/>
    </source>
</evidence>
<dbReference type="EnsemblMetazoa" id="ISCW011997-RA">
    <property type="protein sequence ID" value="ISCW011997-PA"/>
    <property type="gene ID" value="ISCW011997"/>
</dbReference>
<dbReference type="InParanoid" id="B7QDA0"/>
<dbReference type="Gene3D" id="1.10.630.10">
    <property type="entry name" value="Cytochrome P450"/>
    <property type="match status" value="1"/>
</dbReference>
<evidence type="ECO:0000256" key="5">
    <source>
        <dbReference type="ARBA" id="ARBA00022617"/>
    </source>
</evidence>
<dbReference type="EMBL" id="ABJB010167652">
    <property type="status" value="NOT_ANNOTATED_CDS"/>
    <property type="molecule type" value="Genomic_DNA"/>
</dbReference>
<keyword evidence="8" id="KW-0492">Microsome</keyword>
<dbReference type="PRINTS" id="PR00385">
    <property type="entry name" value="P450"/>
</dbReference>
<evidence type="ECO:0000256" key="1">
    <source>
        <dbReference type="ARBA" id="ARBA00001971"/>
    </source>
</evidence>
<comment type="similarity">
    <text evidence="4 15">Belongs to the cytochrome P450 family.</text>
</comment>
<keyword evidence="9 15" id="KW-0560">Oxidoreductase</keyword>
<evidence type="ECO:0000313" key="17">
    <source>
        <dbReference type="EMBL" id="EEC16822.1"/>
    </source>
</evidence>
<sequence>MERSRVVTAISAAFVVVVATAAWMWVLNRRRQHSLFARLGIPGPAPDLFSGNWVQLKKDPLEVMEHWIEKHGKMFGYYVGEIPYVAITDLEMIKQCFVKEDNVVCNRPSLIVSIEPFGSSLVGLSGDEWKRVRTVLNPIFTSVKLKAVTEIIRRCADEMLEILDDYAERGCVVDMTKVSKGLSLDVITKSAFAWQVDCQRNPSDPLLLAVQRIFNDSDNFLILSAVRFPALRKAMERIFLYSSYFKMITHISDKILKVLELRQSGQSPRANDMLQLMLDAQTGSEDANVDFKKRAKAIEDRHLLANCFIFLAAGFDTTASSLSFVMHLLAKYPEEQELVFDEIQKTFPGDAELTYDGLQQLKYLDMVICETLRMYPPVVMFTSRHCKEDTMVMGQLFPAGVNVLVPVWHIHHDPELWPDPQRFDPKRFDGEKSRNSAAYLPFGIGPRMCIGKRFALLELKLAICKIVRKYKVFPCEQTQDPLKFSVPTVVLHPKSPICVKLQQR</sequence>
<reference evidence="18" key="2">
    <citation type="submission" date="2020-05" db="UniProtKB">
        <authorList>
            <consortium name="EnsemblMetazoa"/>
        </authorList>
    </citation>
    <scope>IDENTIFICATION</scope>
    <source>
        <strain evidence="18">wikel</strain>
    </source>
</reference>
<dbReference type="SUPFAM" id="SSF48264">
    <property type="entry name" value="Cytochrome P450"/>
    <property type="match status" value="1"/>
</dbReference>
<comment type="function">
    <text evidence="13">Cytochromes P450 are a group of heme-thiolate monooxygenases. They oxidize a variety of structurally unrelated compounds, including steroids, fatty acids, and xenobiotics.</text>
</comment>
<comment type="subcellular location">
    <subcellularLocation>
        <location evidence="3">Endoplasmic reticulum membrane</location>
        <topology evidence="3">Peripheral membrane protein</topology>
    </subcellularLocation>
    <subcellularLocation>
        <location evidence="2">Microsome membrane</location>
        <topology evidence="2">Peripheral membrane protein</topology>
    </subcellularLocation>
</comment>
<dbReference type="InterPro" id="IPR050705">
    <property type="entry name" value="Cytochrome_P450_3A"/>
</dbReference>
<gene>
    <name evidence="18" type="primary">8039524</name>
    <name evidence="17" type="ORF">IscW_ISCW011997</name>
</gene>
<dbReference type="VEuPathDB" id="VectorBase:ISCI011997"/>
<evidence type="ECO:0000256" key="14">
    <source>
        <dbReference type="PIRSR" id="PIRSR602401-1"/>
    </source>
</evidence>
<dbReference type="FunFam" id="1.10.630.10:FF:000042">
    <property type="entry name" value="Cytochrome P450"/>
    <property type="match status" value="1"/>
</dbReference>
<keyword evidence="16" id="KW-1133">Transmembrane helix</keyword>
<dbReference type="EMBL" id="DS911942">
    <property type="protein sequence ID" value="EEC16822.1"/>
    <property type="molecule type" value="Genomic_DNA"/>
</dbReference>
<reference evidence="17 19" key="1">
    <citation type="submission" date="2008-03" db="EMBL/GenBank/DDBJ databases">
        <title>Annotation of Ixodes scapularis.</title>
        <authorList>
            <consortium name="Ixodes scapularis Genome Project Consortium"/>
            <person name="Caler E."/>
            <person name="Hannick L.I."/>
            <person name="Bidwell S."/>
            <person name="Joardar V."/>
            <person name="Thiagarajan M."/>
            <person name="Amedeo P."/>
            <person name="Galinsky K.J."/>
            <person name="Schobel S."/>
            <person name="Inman J."/>
            <person name="Hostetler J."/>
            <person name="Miller J."/>
            <person name="Hammond M."/>
            <person name="Megy K."/>
            <person name="Lawson D."/>
            <person name="Kodira C."/>
            <person name="Sutton G."/>
            <person name="Meyer J."/>
            <person name="Hill C.A."/>
            <person name="Birren B."/>
            <person name="Nene V."/>
            <person name="Collins F."/>
            <person name="Alarcon-Chaidez F."/>
            <person name="Wikel S."/>
            <person name="Strausberg R."/>
        </authorList>
    </citation>
    <scope>NUCLEOTIDE SEQUENCE [LARGE SCALE GENOMIC DNA]</scope>
    <source>
        <strain evidence="19">Wikel</strain>
        <strain evidence="17">Wikel colony</strain>
    </source>
</reference>
<name>B7QDA0_IXOSC</name>
<dbReference type="AlphaFoldDB" id="B7QDA0"/>
<evidence type="ECO:0000256" key="10">
    <source>
        <dbReference type="ARBA" id="ARBA00023004"/>
    </source>
</evidence>
<dbReference type="GO" id="GO:0016705">
    <property type="term" value="F:oxidoreductase activity, acting on paired donors, with incorporation or reduction of molecular oxygen"/>
    <property type="evidence" value="ECO:0007669"/>
    <property type="project" value="InterPro"/>
</dbReference>
<dbReference type="PaxDb" id="6945-B7QDA0"/>
<feature type="transmembrane region" description="Helical" evidence="16">
    <location>
        <begin position="6"/>
        <end position="26"/>
    </location>
</feature>
<evidence type="ECO:0000256" key="3">
    <source>
        <dbReference type="ARBA" id="ARBA00004406"/>
    </source>
</evidence>
<evidence type="ECO:0000313" key="18">
    <source>
        <dbReference type="EnsemblMetazoa" id="ISCW011997-PA"/>
    </source>
</evidence>
<dbReference type="VEuPathDB" id="VectorBase:ISCP_031194"/>
<dbReference type="PANTHER" id="PTHR24302:SF15">
    <property type="entry name" value="FATTY-ACID PEROXYGENASE"/>
    <property type="match status" value="1"/>
</dbReference>
<dbReference type="KEGG" id="isc:8039524"/>
<evidence type="ECO:0000256" key="2">
    <source>
        <dbReference type="ARBA" id="ARBA00004174"/>
    </source>
</evidence>
<evidence type="ECO:0000313" key="19">
    <source>
        <dbReference type="Proteomes" id="UP000001555"/>
    </source>
</evidence>
<dbReference type="VEuPathDB" id="VectorBase:ISCW011997"/>
<keyword evidence="5 14" id="KW-0349">Heme</keyword>
<keyword evidence="20" id="KW-1267">Proteomics identification</keyword>
<keyword evidence="12 16" id="KW-0472">Membrane</keyword>
<dbReference type="Proteomes" id="UP000001555">
    <property type="component" value="Unassembled WGS sequence"/>
</dbReference>
<evidence type="ECO:0000256" key="4">
    <source>
        <dbReference type="ARBA" id="ARBA00010617"/>
    </source>
</evidence>
<evidence type="ECO:0000256" key="9">
    <source>
        <dbReference type="ARBA" id="ARBA00023002"/>
    </source>
</evidence>
<accession>B7QDA0</accession>
<keyword evidence="16" id="KW-0812">Transmembrane</keyword>
<dbReference type="InterPro" id="IPR002401">
    <property type="entry name" value="Cyt_P450_E_grp-I"/>
</dbReference>
<keyword evidence="10 14" id="KW-0408">Iron</keyword>
<dbReference type="PANTHER" id="PTHR24302">
    <property type="entry name" value="CYTOCHROME P450 FAMILY 3"/>
    <property type="match status" value="1"/>
</dbReference>
<dbReference type="GO" id="GO:0004497">
    <property type="term" value="F:monooxygenase activity"/>
    <property type="evidence" value="ECO:0007669"/>
    <property type="project" value="UniProtKB-KW"/>
</dbReference>
<dbReference type="HOGENOM" id="CLU_001570_5_2_1"/>
<proteinExistence type="evidence at protein level"/>
<dbReference type="FunCoup" id="B7QDA0">
    <property type="interactions" value="284"/>
</dbReference>
<evidence type="ECO:0000256" key="7">
    <source>
        <dbReference type="ARBA" id="ARBA00022824"/>
    </source>
</evidence>
<dbReference type="EC" id="1.14.13.67" evidence="17"/>
<dbReference type="Pfam" id="PF00067">
    <property type="entry name" value="p450"/>
    <property type="match status" value="1"/>
</dbReference>
<dbReference type="CDD" id="cd11055">
    <property type="entry name" value="CYP3A-like"/>
    <property type="match status" value="1"/>
</dbReference>
<evidence type="ECO:0000256" key="8">
    <source>
        <dbReference type="ARBA" id="ARBA00022848"/>
    </source>
</evidence>
<comment type="cofactor">
    <cofactor evidence="1 14">
        <name>heme</name>
        <dbReference type="ChEBI" id="CHEBI:30413"/>
    </cofactor>
</comment>
<dbReference type="GO" id="GO:0005789">
    <property type="term" value="C:endoplasmic reticulum membrane"/>
    <property type="evidence" value="ECO:0007669"/>
    <property type="project" value="UniProtKB-SubCell"/>
</dbReference>
<keyword evidence="7" id="KW-0256">Endoplasmic reticulum</keyword>
<evidence type="ECO:0000256" key="15">
    <source>
        <dbReference type="RuleBase" id="RU000461"/>
    </source>
</evidence>
<organism>
    <name type="scientific">Ixodes scapularis</name>
    <name type="common">Black-legged tick</name>
    <name type="synonym">Deer tick</name>
    <dbReference type="NCBI Taxonomy" id="6945"/>
    <lineage>
        <taxon>Eukaryota</taxon>
        <taxon>Metazoa</taxon>
        <taxon>Ecdysozoa</taxon>
        <taxon>Arthropoda</taxon>
        <taxon>Chelicerata</taxon>
        <taxon>Arachnida</taxon>
        <taxon>Acari</taxon>
        <taxon>Parasitiformes</taxon>
        <taxon>Ixodida</taxon>
        <taxon>Ixodoidea</taxon>
        <taxon>Ixodidae</taxon>
        <taxon>Ixodinae</taxon>
        <taxon>Ixodes</taxon>
    </lineage>
</organism>
<dbReference type="InterPro" id="IPR001128">
    <property type="entry name" value="Cyt_P450"/>
</dbReference>
<evidence type="ECO:0000256" key="12">
    <source>
        <dbReference type="ARBA" id="ARBA00023136"/>
    </source>
</evidence>
<evidence type="ECO:0007829" key="20">
    <source>
        <dbReference type="PeptideAtlas" id="B7QDA0"/>
    </source>
</evidence>